<gene>
    <name evidence="1" type="ORF">SacmaDRAFT_5278</name>
</gene>
<sequence>MNATSPAARRITELDHSTSCDQHRYRYSRIVRLGRHRVRARIQRDFYSTQSCAVAEVLADNMTWTLLATDDPNNWIDDTTPPGQGPIHCATELGPLADTLINRAAAILLD</sequence>
<evidence type="ECO:0000313" key="1">
    <source>
        <dbReference type="EMBL" id="EHR53428.1"/>
    </source>
</evidence>
<dbReference type="Proteomes" id="UP000004926">
    <property type="component" value="Chromosome"/>
</dbReference>
<protein>
    <submittedName>
        <fullName evidence="1">Uncharacterized protein</fullName>
    </submittedName>
</protein>
<organism evidence="1 2">
    <name type="scientific">Saccharomonospora marina XMU15</name>
    <dbReference type="NCBI Taxonomy" id="882083"/>
    <lineage>
        <taxon>Bacteria</taxon>
        <taxon>Bacillati</taxon>
        <taxon>Actinomycetota</taxon>
        <taxon>Actinomycetes</taxon>
        <taxon>Pseudonocardiales</taxon>
        <taxon>Pseudonocardiaceae</taxon>
        <taxon>Saccharomonospora</taxon>
    </lineage>
</organism>
<evidence type="ECO:0000313" key="2">
    <source>
        <dbReference type="Proteomes" id="UP000004926"/>
    </source>
</evidence>
<reference evidence="1 2" key="1">
    <citation type="journal article" date="2012" name="Stand. Genomic Sci.">
        <title>Genome sequence of the ocean sediment bacterium Saccharomonospora marina type strain (XMU15(T)).</title>
        <authorList>
            <person name="Klenk H.P."/>
            <person name="Lu M."/>
            <person name="Lucas S."/>
            <person name="Lapidus A."/>
            <person name="Copeland A."/>
            <person name="Pitluck S."/>
            <person name="Goodwin L.A."/>
            <person name="Han C."/>
            <person name="Tapia R."/>
            <person name="Brambilla E.M."/>
            <person name="Potter G."/>
            <person name="Land M."/>
            <person name="Ivanova N."/>
            <person name="Rohde M."/>
            <person name="Goker M."/>
            <person name="Detter J.C."/>
            <person name="Li W.J."/>
            <person name="Kyrpides N.C."/>
            <person name="Woyke T."/>
        </authorList>
    </citation>
    <scope>NUCLEOTIDE SEQUENCE [LARGE SCALE GENOMIC DNA]</scope>
    <source>
        <strain evidence="1 2">XMU15</strain>
    </source>
</reference>
<dbReference type="RefSeq" id="WP_009156804.1">
    <property type="nucleotide sequence ID" value="NZ_CM001439.1"/>
</dbReference>
<accession>H5X629</accession>
<name>H5X629_9PSEU</name>
<dbReference type="HOGENOM" id="CLU_2169247_0_0_11"/>
<dbReference type="EMBL" id="CM001439">
    <property type="protein sequence ID" value="EHR53428.1"/>
    <property type="molecule type" value="Genomic_DNA"/>
</dbReference>
<keyword evidence="2" id="KW-1185">Reference proteome</keyword>
<dbReference type="OrthoDB" id="3404114at2"/>
<dbReference type="STRING" id="882083.SacmaDRAFT_5278"/>
<dbReference type="eggNOG" id="ENOG5031VGZ">
    <property type="taxonomic scope" value="Bacteria"/>
</dbReference>
<dbReference type="AlphaFoldDB" id="H5X629"/>
<proteinExistence type="predicted"/>